<feature type="domain" description="Amino acid transporter transmembrane" evidence="6">
    <location>
        <begin position="2"/>
        <end position="51"/>
    </location>
</feature>
<dbReference type="AlphaFoldDB" id="A0A0M3JA88"/>
<organism evidence="9">
    <name type="scientific">Anisakis simplex</name>
    <name type="common">Herring worm</name>
    <dbReference type="NCBI Taxonomy" id="6269"/>
    <lineage>
        <taxon>Eukaryota</taxon>
        <taxon>Metazoa</taxon>
        <taxon>Ecdysozoa</taxon>
        <taxon>Nematoda</taxon>
        <taxon>Chromadorea</taxon>
        <taxon>Rhabditida</taxon>
        <taxon>Spirurina</taxon>
        <taxon>Ascaridomorpha</taxon>
        <taxon>Ascaridoidea</taxon>
        <taxon>Anisakidae</taxon>
        <taxon>Anisakis</taxon>
        <taxon>Anisakis simplex complex</taxon>
    </lineage>
</organism>
<evidence type="ECO:0000256" key="5">
    <source>
        <dbReference type="SAM" id="Phobius"/>
    </source>
</evidence>
<evidence type="ECO:0000256" key="2">
    <source>
        <dbReference type="ARBA" id="ARBA00022692"/>
    </source>
</evidence>
<proteinExistence type="predicted"/>
<evidence type="ECO:0000256" key="4">
    <source>
        <dbReference type="ARBA" id="ARBA00023136"/>
    </source>
</evidence>
<evidence type="ECO:0000313" key="7">
    <source>
        <dbReference type="EMBL" id="VDK23595.1"/>
    </source>
</evidence>
<accession>A0A0M3JA88</accession>
<name>A0A0M3JA88_ANISI</name>
<evidence type="ECO:0000313" key="9">
    <source>
        <dbReference type="WBParaSite" id="ASIM_0000450801-mRNA-1"/>
    </source>
</evidence>
<comment type="subcellular location">
    <subcellularLocation>
        <location evidence="1">Membrane</location>
    </subcellularLocation>
</comment>
<dbReference type="Proteomes" id="UP000267096">
    <property type="component" value="Unassembled WGS sequence"/>
</dbReference>
<reference evidence="7 8" key="2">
    <citation type="submission" date="2018-11" db="EMBL/GenBank/DDBJ databases">
        <authorList>
            <consortium name="Pathogen Informatics"/>
        </authorList>
    </citation>
    <scope>NUCLEOTIDE SEQUENCE [LARGE SCALE GENOMIC DNA]</scope>
</reference>
<dbReference type="GO" id="GO:0016020">
    <property type="term" value="C:membrane"/>
    <property type="evidence" value="ECO:0007669"/>
    <property type="project" value="UniProtKB-SubCell"/>
</dbReference>
<feature type="transmembrane region" description="Helical" evidence="5">
    <location>
        <begin position="20"/>
        <end position="43"/>
    </location>
</feature>
<reference evidence="9" key="1">
    <citation type="submission" date="2017-02" db="UniProtKB">
        <authorList>
            <consortium name="WormBaseParasite"/>
        </authorList>
    </citation>
    <scope>IDENTIFICATION</scope>
</reference>
<evidence type="ECO:0000256" key="3">
    <source>
        <dbReference type="ARBA" id="ARBA00022989"/>
    </source>
</evidence>
<dbReference type="OrthoDB" id="5863142at2759"/>
<sequence length="99" mass="11042">MLAAVFIAETVPDFGPLMSIVGGSTMSLTSLIFPCFFYLYLVVIDKRTPEKNTGDNYEIPSFIESVTCFACNSLFGPKYSFNSSVIIQLKMLINDIYQC</sequence>
<keyword evidence="4 5" id="KW-0472">Membrane</keyword>
<keyword evidence="3 5" id="KW-1133">Transmembrane helix</keyword>
<evidence type="ECO:0000259" key="6">
    <source>
        <dbReference type="Pfam" id="PF01490"/>
    </source>
</evidence>
<dbReference type="EMBL" id="UYRR01007421">
    <property type="protein sequence ID" value="VDK23595.1"/>
    <property type="molecule type" value="Genomic_DNA"/>
</dbReference>
<protein>
    <submittedName>
        <fullName evidence="9">Aa_trans domain-containing protein</fullName>
    </submittedName>
</protein>
<evidence type="ECO:0000256" key="1">
    <source>
        <dbReference type="ARBA" id="ARBA00004370"/>
    </source>
</evidence>
<dbReference type="Pfam" id="PF01490">
    <property type="entry name" value="Aa_trans"/>
    <property type="match status" value="1"/>
</dbReference>
<dbReference type="InterPro" id="IPR013057">
    <property type="entry name" value="AA_transpt_TM"/>
</dbReference>
<keyword evidence="8" id="KW-1185">Reference proteome</keyword>
<keyword evidence="2 5" id="KW-0812">Transmembrane</keyword>
<evidence type="ECO:0000313" key="8">
    <source>
        <dbReference type="Proteomes" id="UP000267096"/>
    </source>
</evidence>
<dbReference type="WBParaSite" id="ASIM_0000450801-mRNA-1">
    <property type="protein sequence ID" value="ASIM_0000450801-mRNA-1"/>
    <property type="gene ID" value="ASIM_0000450801"/>
</dbReference>
<gene>
    <name evidence="7" type="ORF">ASIM_LOCUS4322</name>
</gene>